<organism evidence="1 2">
    <name type="scientific">Pedobacter steynii</name>
    <dbReference type="NCBI Taxonomy" id="430522"/>
    <lineage>
        <taxon>Bacteria</taxon>
        <taxon>Pseudomonadati</taxon>
        <taxon>Bacteroidota</taxon>
        <taxon>Sphingobacteriia</taxon>
        <taxon>Sphingobacteriales</taxon>
        <taxon>Sphingobacteriaceae</taxon>
        <taxon>Pedobacter</taxon>
    </lineage>
</organism>
<dbReference type="AlphaFoldDB" id="A0A1H0K2J8"/>
<dbReference type="RefSeq" id="WP_074612677.1">
    <property type="nucleotide sequence ID" value="NZ_FNGY01000015.1"/>
</dbReference>
<keyword evidence="2" id="KW-1185">Reference proteome</keyword>
<dbReference type="CDD" id="cd00377">
    <property type="entry name" value="ICL_PEPM"/>
    <property type="match status" value="1"/>
</dbReference>
<gene>
    <name evidence="1" type="ORF">SAMN05421820_115143</name>
</gene>
<dbReference type="Gene3D" id="3.20.20.60">
    <property type="entry name" value="Phosphoenolpyruvate-binding domains"/>
    <property type="match status" value="1"/>
</dbReference>
<reference evidence="2" key="1">
    <citation type="submission" date="2016-10" db="EMBL/GenBank/DDBJ databases">
        <authorList>
            <person name="Varghese N."/>
            <person name="Submissions S."/>
        </authorList>
    </citation>
    <scope>NUCLEOTIDE SEQUENCE [LARGE SCALE GENOMIC DNA]</scope>
    <source>
        <strain evidence="2">DSM 19110</strain>
    </source>
</reference>
<proteinExistence type="predicted"/>
<dbReference type="SUPFAM" id="SSF51621">
    <property type="entry name" value="Phosphoenolpyruvate/pyruvate domain"/>
    <property type="match status" value="1"/>
</dbReference>
<evidence type="ECO:0000313" key="1">
    <source>
        <dbReference type="EMBL" id="SDO49943.1"/>
    </source>
</evidence>
<dbReference type="InterPro" id="IPR040442">
    <property type="entry name" value="Pyrv_kinase-like_dom_sf"/>
</dbReference>
<accession>A0A1H0K2J8</accession>
<name>A0A1H0K2J8_9SPHI</name>
<dbReference type="InterPro" id="IPR039556">
    <property type="entry name" value="ICL/PEPM"/>
</dbReference>
<evidence type="ECO:0000313" key="2">
    <source>
        <dbReference type="Proteomes" id="UP000183200"/>
    </source>
</evidence>
<dbReference type="PANTHER" id="PTHR42905:SF16">
    <property type="entry name" value="CARBOXYPHOSPHONOENOLPYRUVATE PHOSPHONOMUTASE-LIKE PROTEIN (AFU_ORTHOLOGUE AFUA_5G07230)"/>
    <property type="match status" value="1"/>
</dbReference>
<dbReference type="GO" id="GO:0016829">
    <property type="term" value="F:lyase activity"/>
    <property type="evidence" value="ECO:0007669"/>
    <property type="project" value="UniProtKB-KW"/>
</dbReference>
<dbReference type="EMBL" id="FNGY01000015">
    <property type="protein sequence ID" value="SDO49943.1"/>
    <property type="molecule type" value="Genomic_DNA"/>
</dbReference>
<sequence>MNNYEKFKQLHHQEQALLLGNAWDVNTARLFEKKGFQAIGTSSSAIAQSLGYEDGENMSFGELLYMVGRIAKCISIPLSVDLETGYEANPVGIVQNIKYLYEHGVAGINLEDSDLKDQGKLSPIEQFSEKIAFIKRQLRAENIDIFLNIRTDAFLLNQEDALQETLKRIKAYQDSGADGIFIPGIQKEEDIRTVVAASAVPINVMCLPELPTFETLNALGVKRLSMGGFMFRYVNNQFSNILDQVSRESSFYPLFRN</sequence>
<dbReference type="Proteomes" id="UP000183200">
    <property type="component" value="Unassembled WGS sequence"/>
</dbReference>
<protein>
    <submittedName>
        <fullName evidence="1">2-Methylisocitrate lyase, PEP mutase family</fullName>
    </submittedName>
</protein>
<dbReference type="Pfam" id="PF13714">
    <property type="entry name" value="PEP_mutase"/>
    <property type="match status" value="1"/>
</dbReference>
<dbReference type="PANTHER" id="PTHR42905">
    <property type="entry name" value="PHOSPHOENOLPYRUVATE CARBOXYLASE"/>
    <property type="match status" value="1"/>
</dbReference>
<dbReference type="OrthoDB" id="9780430at2"/>
<keyword evidence="1" id="KW-0456">Lyase</keyword>
<dbReference type="InterPro" id="IPR015813">
    <property type="entry name" value="Pyrv/PenolPyrv_kinase-like_dom"/>
</dbReference>